<keyword evidence="1" id="KW-0695">RNA-directed DNA polymerase</keyword>
<keyword evidence="1" id="KW-0808">Transferase</keyword>
<dbReference type="GO" id="GO:0003964">
    <property type="term" value="F:RNA-directed DNA polymerase activity"/>
    <property type="evidence" value="ECO:0007669"/>
    <property type="project" value="UniProtKB-KW"/>
</dbReference>
<dbReference type="AlphaFoldDB" id="A0A699IIN6"/>
<reference evidence="1" key="1">
    <citation type="journal article" date="2019" name="Sci. Rep.">
        <title>Draft genome of Tanacetum cinerariifolium, the natural source of mosquito coil.</title>
        <authorList>
            <person name="Yamashiro T."/>
            <person name="Shiraishi A."/>
            <person name="Satake H."/>
            <person name="Nakayama K."/>
        </authorList>
    </citation>
    <scope>NUCLEOTIDE SEQUENCE</scope>
</reference>
<evidence type="ECO:0000313" key="1">
    <source>
        <dbReference type="EMBL" id="GEZ65497.1"/>
    </source>
</evidence>
<dbReference type="InterPro" id="IPR043502">
    <property type="entry name" value="DNA/RNA_pol_sf"/>
</dbReference>
<organism evidence="1">
    <name type="scientific">Tanacetum cinerariifolium</name>
    <name type="common">Dalmatian daisy</name>
    <name type="synonym">Chrysanthemum cinerariifolium</name>
    <dbReference type="NCBI Taxonomy" id="118510"/>
    <lineage>
        <taxon>Eukaryota</taxon>
        <taxon>Viridiplantae</taxon>
        <taxon>Streptophyta</taxon>
        <taxon>Embryophyta</taxon>
        <taxon>Tracheophyta</taxon>
        <taxon>Spermatophyta</taxon>
        <taxon>Magnoliopsida</taxon>
        <taxon>eudicotyledons</taxon>
        <taxon>Gunneridae</taxon>
        <taxon>Pentapetalae</taxon>
        <taxon>asterids</taxon>
        <taxon>campanulids</taxon>
        <taxon>Asterales</taxon>
        <taxon>Asteraceae</taxon>
        <taxon>Asteroideae</taxon>
        <taxon>Anthemideae</taxon>
        <taxon>Anthemidinae</taxon>
        <taxon>Tanacetum</taxon>
    </lineage>
</organism>
<protein>
    <submittedName>
        <fullName evidence="1">RNA-directed DNA polymerase, eukaryota, reverse transcriptase zinc-binding domain protein</fullName>
    </submittedName>
</protein>
<dbReference type="PANTHER" id="PTHR46890:SF48">
    <property type="entry name" value="RNA-DIRECTED DNA POLYMERASE"/>
    <property type="match status" value="1"/>
</dbReference>
<proteinExistence type="predicted"/>
<gene>
    <name evidence="1" type="ORF">Tci_537470</name>
</gene>
<feature type="non-terminal residue" evidence="1">
    <location>
        <position position="1"/>
    </location>
</feature>
<dbReference type="SUPFAM" id="SSF56672">
    <property type="entry name" value="DNA/RNA polymerases"/>
    <property type="match status" value="1"/>
</dbReference>
<keyword evidence="1" id="KW-0548">Nucleotidyltransferase</keyword>
<dbReference type="InterPro" id="IPR052343">
    <property type="entry name" value="Retrotransposon-Effector_Assoc"/>
</dbReference>
<name>A0A699IIN6_TANCI</name>
<dbReference type="PANTHER" id="PTHR46890">
    <property type="entry name" value="NON-LTR RETROLELEMENT REVERSE TRANSCRIPTASE-LIKE PROTEIN-RELATED"/>
    <property type="match status" value="1"/>
</dbReference>
<comment type="caution">
    <text evidence="1">The sequence shown here is derived from an EMBL/GenBank/DDBJ whole genome shotgun (WGS) entry which is preliminary data.</text>
</comment>
<sequence length="222" mass="25380">NSDYGIESWSDNMFGSPHGFIIHWIVISKNIKKVTEVIDVKNWRDKWNIQVKGCSMYKVVKNIKALKFHMKAISWSYGNLREKVIEWKEKLQTVSNEDVEIMVRSMSDEEVKDALFDICDNKAPGPDGYTAKFHKKAWSIVGNDVCNAVKEFFRLGRMFSEINATLITLVPKSSTPQKVSDYRPISCCNVLYKIVSKILTNKIKHALCELANPSQSAFIPGR</sequence>
<dbReference type="EMBL" id="BKCJ010305941">
    <property type="protein sequence ID" value="GEZ65497.1"/>
    <property type="molecule type" value="Genomic_DNA"/>
</dbReference>
<accession>A0A699IIN6</accession>